<dbReference type="EMBL" id="MT142971">
    <property type="protein sequence ID" value="QJA91228.1"/>
    <property type="molecule type" value="Genomic_DNA"/>
</dbReference>
<feature type="transmembrane region" description="Helical" evidence="1">
    <location>
        <begin position="6"/>
        <end position="23"/>
    </location>
</feature>
<feature type="transmembrane region" description="Helical" evidence="1">
    <location>
        <begin position="67"/>
        <end position="88"/>
    </location>
</feature>
<feature type="transmembrane region" description="Helical" evidence="1">
    <location>
        <begin position="44"/>
        <end position="61"/>
    </location>
</feature>
<proteinExistence type="predicted"/>
<keyword evidence="1" id="KW-0472">Membrane</keyword>
<sequence>MFENIAVLLGGLIAAFATQLYLIKRLVAFVKKLTGWSGNAIRGVSFATGVALGSLFLWFFYDTAGIVLPLSGYVLIGVLFILTAGLVASGDYDLKAAVDVSRVLLLKPPVITANEAAVSSSRMMAGDA</sequence>
<dbReference type="AlphaFoldDB" id="A0A6M3LDT2"/>
<organism evidence="2">
    <name type="scientific">viral metagenome</name>
    <dbReference type="NCBI Taxonomy" id="1070528"/>
    <lineage>
        <taxon>unclassified sequences</taxon>
        <taxon>metagenomes</taxon>
        <taxon>organismal metagenomes</taxon>
    </lineage>
</organism>
<keyword evidence="1" id="KW-1133">Transmembrane helix</keyword>
<keyword evidence="1" id="KW-0812">Transmembrane</keyword>
<name>A0A6M3LDT2_9ZZZZ</name>
<reference evidence="2" key="1">
    <citation type="submission" date="2020-03" db="EMBL/GenBank/DDBJ databases">
        <title>The deep terrestrial virosphere.</title>
        <authorList>
            <person name="Holmfeldt K."/>
            <person name="Nilsson E."/>
            <person name="Simone D."/>
            <person name="Lopez-Fernandez M."/>
            <person name="Wu X."/>
            <person name="de Brujin I."/>
            <person name="Lundin D."/>
            <person name="Andersson A."/>
            <person name="Bertilsson S."/>
            <person name="Dopson M."/>
        </authorList>
    </citation>
    <scope>NUCLEOTIDE SEQUENCE</scope>
    <source>
        <strain evidence="2">MM415B03427</strain>
    </source>
</reference>
<evidence type="ECO:0000256" key="1">
    <source>
        <dbReference type="SAM" id="Phobius"/>
    </source>
</evidence>
<gene>
    <name evidence="2" type="ORF">MM415B03427_0007</name>
</gene>
<accession>A0A6M3LDT2</accession>
<evidence type="ECO:0000313" key="2">
    <source>
        <dbReference type="EMBL" id="QJA91228.1"/>
    </source>
</evidence>
<protein>
    <submittedName>
        <fullName evidence="2">Uncharacterized protein</fullName>
    </submittedName>
</protein>